<dbReference type="InterPro" id="IPR010752">
    <property type="entry name" value="DUF1329"/>
</dbReference>
<feature type="chain" id="PRO_5046439285" evidence="1">
    <location>
        <begin position="28"/>
        <end position="419"/>
    </location>
</feature>
<reference evidence="3" key="1">
    <citation type="journal article" date="2019" name="Int. J. Syst. Evol. Microbiol.">
        <title>The Global Catalogue of Microorganisms (GCM) 10K type strain sequencing project: providing services to taxonomists for standard genome sequencing and annotation.</title>
        <authorList>
            <consortium name="The Broad Institute Genomics Platform"/>
            <consortium name="The Broad Institute Genome Sequencing Center for Infectious Disease"/>
            <person name="Wu L."/>
            <person name="Ma J."/>
        </authorList>
    </citation>
    <scope>NUCLEOTIDE SEQUENCE [LARGE SCALE GENOMIC DNA]</scope>
    <source>
        <strain evidence="3">SHR3</strain>
    </source>
</reference>
<evidence type="ECO:0000313" key="3">
    <source>
        <dbReference type="Proteomes" id="UP001595974"/>
    </source>
</evidence>
<keyword evidence="1" id="KW-0732">Signal</keyword>
<gene>
    <name evidence="2" type="ORF">ACFPTN_21100</name>
</gene>
<dbReference type="Gene3D" id="2.50.20.10">
    <property type="entry name" value="Lipoprotein localisation LolA/LolB/LppX"/>
    <property type="match status" value="1"/>
</dbReference>
<dbReference type="CDD" id="cd16329">
    <property type="entry name" value="LolA_like"/>
    <property type="match status" value="1"/>
</dbReference>
<comment type="caution">
    <text evidence="2">The sequence shown here is derived from an EMBL/GenBank/DDBJ whole genome shotgun (WGS) entry which is preliminary data.</text>
</comment>
<dbReference type="EMBL" id="JBHSOG010000101">
    <property type="protein sequence ID" value="MFC5771885.1"/>
    <property type="molecule type" value="Genomic_DNA"/>
</dbReference>
<dbReference type="RefSeq" id="WP_198363148.1">
    <property type="nucleotide sequence ID" value="NZ_JBHSOG010000101.1"/>
</dbReference>
<proteinExistence type="predicted"/>
<feature type="signal peptide" evidence="1">
    <location>
        <begin position="1"/>
        <end position="27"/>
    </location>
</feature>
<name>A0ABW1AXA8_9RHOO</name>
<dbReference type="Pfam" id="PF07044">
    <property type="entry name" value="DUF1329"/>
    <property type="match status" value="1"/>
</dbReference>
<dbReference type="Proteomes" id="UP001595974">
    <property type="component" value="Unassembled WGS sequence"/>
</dbReference>
<keyword evidence="3" id="KW-1185">Reference proteome</keyword>
<evidence type="ECO:0000256" key="1">
    <source>
        <dbReference type="SAM" id="SignalP"/>
    </source>
</evidence>
<protein>
    <submittedName>
        <fullName evidence="2">DUF1329 domain-containing protein</fullName>
    </submittedName>
</protein>
<organism evidence="2 3">
    <name type="scientific">Thauera sinica</name>
    <dbReference type="NCBI Taxonomy" id="2665146"/>
    <lineage>
        <taxon>Bacteria</taxon>
        <taxon>Pseudomonadati</taxon>
        <taxon>Pseudomonadota</taxon>
        <taxon>Betaproteobacteria</taxon>
        <taxon>Rhodocyclales</taxon>
        <taxon>Zoogloeaceae</taxon>
        <taxon>Thauera</taxon>
    </lineage>
</organism>
<sequence>MNNDTARTAARWMLLLGMALAPAWAAAAEVAPGTVINAASLDKLKTESFEGKTIASMLTERMEYMIRNHGLYIRLRKSAPIAPDPRLLEVTRKNAANVSFDAATRSVKGWTAGLPFPDVSEKDPHAGEKLIWNMRYGSMMGDQPVEDLHFLMVDFDKGLDRVQKWQIKRYMTVGRLTGAKTFEGDGSEYSRTLLYATYPHDIRGIGTFTIRYTDPAKVDDSWVYVKSVRRVRRLSGNAWMDPIGGTVSLNDDIDGWDSPPSWYREVKLVGKRWVLAVAHGKQALVDGKATPEESYPQVDFKTPPFINTHDEWEPREVWVIEGVPPDEHPYGKKVVYMDTAFPRVYMAEMYDKKGEFWKFFTWHQSTVQGKDGFRAIGPLQGEQVDVKARKATIFVGDLRVNEAMSADDVTLGKLEAAGR</sequence>
<evidence type="ECO:0000313" key="2">
    <source>
        <dbReference type="EMBL" id="MFC5771885.1"/>
    </source>
</evidence>
<accession>A0ABW1AXA8</accession>